<dbReference type="AlphaFoldDB" id="A0A449BAC3"/>
<dbReference type="GO" id="GO:0006260">
    <property type="term" value="P:DNA replication"/>
    <property type="evidence" value="ECO:0007669"/>
    <property type="project" value="UniProtKB-UniRule"/>
</dbReference>
<keyword evidence="3" id="KW-0963">Cytoplasm</keyword>
<dbReference type="OrthoDB" id="9811016at2"/>
<protein>
    <recommendedName>
        <fullName evidence="2 3">Segregation and condensation protein A</fullName>
    </recommendedName>
</protein>
<organism evidence="4 5">
    <name type="scientific">Mycoplasmopsis columbinasalis</name>
    <dbReference type="NCBI Taxonomy" id="114880"/>
    <lineage>
        <taxon>Bacteria</taxon>
        <taxon>Bacillati</taxon>
        <taxon>Mycoplasmatota</taxon>
        <taxon>Mycoplasmoidales</taxon>
        <taxon>Metamycoplasmataceae</taxon>
        <taxon>Mycoplasmopsis</taxon>
    </lineage>
</organism>
<comment type="subcellular location">
    <subcellularLocation>
        <location evidence="3">Cytoplasm</location>
    </subcellularLocation>
    <text evidence="3">Associated with two foci at the outer edges of the nucleoid region in young cells, and at four foci within both cell halves in older cells.</text>
</comment>
<proteinExistence type="inferred from homology"/>
<comment type="similarity">
    <text evidence="3">Belongs to the ScpA family.</text>
</comment>
<keyword evidence="1 3" id="KW-0159">Chromosome partition</keyword>
<dbReference type="RefSeq" id="WP_129622981.1">
    <property type="nucleotide sequence ID" value="NZ_LR215043.1"/>
</dbReference>
<reference evidence="4 5" key="1">
    <citation type="submission" date="2019-01" db="EMBL/GenBank/DDBJ databases">
        <authorList>
            <consortium name="Pathogen Informatics"/>
        </authorList>
    </citation>
    <scope>NUCLEOTIDE SEQUENCE [LARGE SCALE GENOMIC DNA]</scope>
    <source>
        <strain evidence="4 5">NCTC10184</strain>
    </source>
</reference>
<comment type="function">
    <text evidence="3">Participates in chromosomal partition during cell division. May act via the formation of a condensin-like complex containing Smc and ScpB that pull DNA away from mid-cell into both cell halves.</text>
</comment>
<keyword evidence="3" id="KW-0131">Cell cycle</keyword>
<dbReference type="PANTHER" id="PTHR33969">
    <property type="entry name" value="SEGREGATION AND CONDENSATION PROTEIN A"/>
    <property type="match status" value="1"/>
</dbReference>
<keyword evidence="3" id="KW-0132">Cell division</keyword>
<dbReference type="GO" id="GO:0007059">
    <property type="term" value="P:chromosome segregation"/>
    <property type="evidence" value="ECO:0007669"/>
    <property type="project" value="UniProtKB-UniRule"/>
</dbReference>
<dbReference type="GO" id="GO:0005737">
    <property type="term" value="C:cytoplasm"/>
    <property type="evidence" value="ECO:0007669"/>
    <property type="project" value="UniProtKB-SubCell"/>
</dbReference>
<name>A0A449BAC3_9BACT</name>
<accession>A0A449BAC3</accession>
<evidence type="ECO:0000313" key="4">
    <source>
        <dbReference type="EMBL" id="VEU78135.1"/>
    </source>
</evidence>
<comment type="subunit">
    <text evidence="3">Component of a cohesin-like complex composed of ScpA, ScpB and the Smc homodimer, in which ScpA and ScpB bind to the head domain of Smc. The presence of the three proteins is required for the association of the complex with DNA.</text>
</comment>
<dbReference type="NCBIfam" id="NF000994">
    <property type="entry name" value="PRK00104.1-3"/>
    <property type="match status" value="1"/>
</dbReference>
<dbReference type="Proteomes" id="UP000290876">
    <property type="component" value="Chromosome"/>
</dbReference>
<dbReference type="HAMAP" id="MF_01805">
    <property type="entry name" value="ScpA"/>
    <property type="match status" value="1"/>
</dbReference>
<evidence type="ECO:0000313" key="5">
    <source>
        <dbReference type="Proteomes" id="UP000290876"/>
    </source>
</evidence>
<keyword evidence="5" id="KW-1185">Reference proteome</keyword>
<dbReference type="Pfam" id="PF02616">
    <property type="entry name" value="SMC_ScpA"/>
    <property type="match status" value="1"/>
</dbReference>
<evidence type="ECO:0000256" key="2">
    <source>
        <dbReference type="ARBA" id="ARBA00044777"/>
    </source>
</evidence>
<sequence>MAKISNYQTEDKRYDIKLENYDGPLDLLLALVQDKNIDILQIDIAELANEYLRIIQILQENEIDVAGDYLVMAATLLALKTKMLLATPEEEVEVEQDKRELLRRLFEYQQFKEISKTLREQEGLRREIYIKKQSDLEEFIVDDDKSTLDGHSNPLKLITILRKMFERSYANQLRNTKLQHFNVTPKDQIPYILNLFDENEEVTFEMIFSVPSLSHFVITLMAVLDLARRQIVVLHQDEQFGLITFERGPEYEK</sequence>
<evidence type="ECO:0000256" key="1">
    <source>
        <dbReference type="ARBA" id="ARBA00022829"/>
    </source>
</evidence>
<dbReference type="PANTHER" id="PTHR33969:SF2">
    <property type="entry name" value="SEGREGATION AND CONDENSATION PROTEIN A"/>
    <property type="match status" value="1"/>
</dbReference>
<dbReference type="Gene3D" id="6.10.250.2410">
    <property type="match status" value="1"/>
</dbReference>
<dbReference type="KEGG" id="mcob:NCTC10184_00360"/>
<gene>
    <name evidence="3 4" type="primary">scpA</name>
    <name evidence="4" type="ORF">NCTC10184_00360</name>
</gene>
<dbReference type="GO" id="GO:0051301">
    <property type="term" value="P:cell division"/>
    <property type="evidence" value="ECO:0007669"/>
    <property type="project" value="UniProtKB-KW"/>
</dbReference>
<dbReference type="EMBL" id="LR215043">
    <property type="protein sequence ID" value="VEU78135.1"/>
    <property type="molecule type" value="Genomic_DNA"/>
</dbReference>
<evidence type="ECO:0000256" key="3">
    <source>
        <dbReference type="HAMAP-Rule" id="MF_01805"/>
    </source>
</evidence>
<dbReference type="InterPro" id="IPR003768">
    <property type="entry name" value="ScpA"/>
</dbReference>